<evidence type="ECO:0000313" key="3">
    <source>
        <dbReference type="Proteomes" id="UP000000253"/>
    </source>
</evidence>
<keyword evidence="1" id="KW-0812">Transmembrane</keyword>
<keyword evidence="1" id="KW-0472">Membrane</keyword>
<protein>
    <submittedName>
        <fullName evidence="2">Uncharacterized protein</fullName>
    </submittedName>
</protein>
<proteinExistence type="predicted"/>
<feature type="transmembrane region" description="Helical" evidence="1">
    <location>
        <begin position="36"/>
        <end position="53"/>
    </location>
</feature>
<dbReference type="RefSeq" id="WP_011869027.1">
    <property type="nucleotide sequence ID" value="NC_009135.1"/>
</dbReference>
<feature type="transmembrane region" description="Helical" evidence="1">
    <location>
        <begin position="12"/>
        <end position="30"/>
    </location>
</feature>
<dbReference type="eggNOG" id="arCOG09525">
    <property type="taxonomic scope" value="Archaea"/>
</dbReference>
<dbReference type="EMBL" id="CP000609">
    <property type="protein sequence ID" value="ABO35576.1"/>
    <property type="molecule type" value="Genomic_DNA"/>
</dbReference>
<accession>A4FZE2</accession>
<reference evidence="2 3" key="1">
    <citation type="submission" date="2007-03" db="EMBL/GenBank/DDBJ databases">
        <title>Complete sequence of chromosome of Methanococcus maripaludis C5.</title>
        <authorList>
            <consortium name="US DOE Joint Genome Institute"/>
            <person name="Copeland A."/>
            <person name="Lucas S."/>
            <person name="Lapidus A."/>
            <person name="Barry K."/>
            <person name="Glavina del Rio T."/>
            <person name="Dalin E."/>
            <person name="Tice H."/>
            <person name="Pitluck S."/>
            <person name="Chertkov O."/>
            <person name="Brettin T."/>
            <person name="Bruce D."/>
            <person name="Han C."/>
            <person name="Detter J.C."/>
            <person name="Schmutz J."/>
            <person name="Larimer F."/>
            <person name="Land M."/>
            <person name="Hauser L."/>
            <person name="Kyrpides N."/>
            <person name="Mikhailova N."/>
            <person name="Sieprawska-Lupa M."/>
            <person name="Whitman W.B."/>
            <person name="Richardson P."/>
        </authorList>
    </citation>
    <scope>NUCLEOTIDE SEQUENCE [LARGE SCALE GENOMIC DNA]</scope>
    <source>
        <strain evidence="3">C5 / ATCC BAA-1333</strain>
    </source>
</reference>
<dbReference type="AlphaFoldDB" id="A4FZE2"/>
<organism evidence="2 3">
    <name type="scientific">Methanococcus maripaludis (strain C5 / ATCC BAA-1333)</name>
    <dbReference type="NCBI Taxonomy" id="402880"/>
    <lineage>
        <taxon>Archaea</taxon>
        <taxon>Methanobacteriati</taxon>
        <taxon>Methanobacteriota</taxon>
        <taxon>Methanomada group</taxon>
        <taxon>Methanococci</taxon>
        <taxon>Methanococcales</taxon>
        <taxon>Methanococcaceae</taxon>
        <taxon>Methanococcus</taxon>
    </lineage>
</organism>
<gene>
    <name evidence="2" type="ordered locus">MmarC5_1278</name>
</gene>
<dbReference type="KEGG" id="mmq:MmarC5_1278"/>
<keyword evidence="1" id="KW-1133">Transmembrane helix</keyword>
<name>A4FZE2_METM5</name>
<evidence type="ECO:0000256" key="1">
    <source>
        <dbReference type="SAM" id="Phobius"/>
    </source>
</evidence>
<dbReference type="GeneID" id="4929245"/>
<dbReference type="HOGENOM" id="CLU_2127851_0_0_2"/>
<dbReference type="Proteomes" id="UP000000253">
    <property type="component" value="Chromosome"/>
</dbReference>
<evidence type="ECO:0000313" key="2">
    <source>
        <dbReference type="EMBL" id="ABO35576.1"/>
    </source>
</evidence>
<sequence>METINSIKRKNIPFFLVYIIVGYICGIFLKTSVIEYICFFIIGICLLGFFSWLEYRKYRKDNDLVFSEVRVTYSDGTSEELSLFDEDDNSIMVDKIVLAYRNGLTVENVEVIE</sequence>
<dbReference type="STRING" id="402880.MmarC5_1278"/>